<keyword evidence="13" id="KW-1185">Reference proteome</keyword>
<evidence type="ECO:0000313" key="13">
    <source>
        <dbReference type="Proteomes" id="UP001217089"/>
    </source>
</evidence>
<feature type="domain" description="G-protein coupled receptors family 1 profile" evidence="11">
    <location>
        <begin position="1"/>
        <end position="344"/>
    </location>
</feature>
<evidence type="ECO:0000256" key="1">
    <source>
        <dbReference type="ARBA" id="ARBA00004141"/>
    </source>
</evidence>
<feature type="region of interest" description="Disordered" evidence="9">
    <location>
        <begin position="147"/>
        <end position="173"/>
    </location>
</feature>
<comment type="caution">
    <text evidence="12">The sequence shown here is derived from an EMBL/GenBank/DDBJ whole genome shotgun (WGS) entry which is preliminary data.</text>
</comment>
<dbReference type="PROSITE" id="PS50262">
    <property type="entry name" value="G_PROTEIN_RECEP_F1_2"/>
    <property type="match status" value="1"/>
</dbReference>
<evidence type="ECO:0000256" key="5">
    <source>
        <dbReference type="ARBA" id="ARBA00023136"/>
    </source>
</evidence>
<feature type="transmembrane region" description="Helical" evidence="10">
    <location>
        <begin position="65"/>
        <end position="86"/>
    </location>
</feature>
<dbReference type="PRINTS" id="PR00237">
    <property type="entry name" value="GPCRRHODOPSN"/>
</dbReference>
<name>A0ABQ9ELS7_TEGGR</name>
<feature type="transmembrane region" description="Helical" evidence="10">
    <location>
        <begin position="287"/>
        <end position="304"/>
    </location>
</feature>
<feature type="transmembrane region" description="Helical" evidence="10">
    <location>
        <begin position="116"/>
        <end position="138"/>
    </location>
</feature>
<dbReference type="InterPro" id="IPR000276">
    <property type="entry name" value="GPCR_Rhodpsn"/>
</dbReference>
<evidence type="ECO:0000256" key="7">
    <source>
        <dbReference type="ARBA" id="ARBA00023224"/>
    </source>
</evidence>
<keyword evidence="7 8" id="KW-0807">Transducer</keyword>
<comment type="subcellular location">
    <subcellularLocation>
        <location evidence="1">Membrane</location>
        <topology evidence="1">Multi-pass membrane protein</topology>
    </subcellularLocation>
</comment>
<evidence type="ECO:0000256" key="2">
    <source>
        <dbReference type="ARBA" id="ARBA00022692"/>
    </source>
</evidence>
<evidence type="ECO:0000256" key="4">
    <source>
        <dbReference type="ARBA" id="ARBA00023040"/>
    </source>
</evidence>
<feature type="transmembrane region" description="Helical" evidence="10">
    <location>
        <begin position="324"/>
        <end position="347"/>
    </location>
</feature>
<evidence type="ECO:0000256" key="10">
    <source>
        <dbReference type="SAM" id="Phobius"/>
    </source>
</evidence>
<evidence type="ECO:0000256" key="9">
    <source>
        <dbReference type="SAM" id="MobiDB-lite"/>
    </source>
</evidence>
<reference evidence="12 13" key="1">
    <citation type="submission" date="2022-12" db="EMBL/GenBank/DDBJ databases">
        <title>Chromosome-level genome of Tegillarca granosa.</title>
        <authorList>
            <person name="Kim J."/>
        </authorList>
    </citation>
    <scope>NUCLEOTIDE SEQUENCE [LARGE SCALE GENOMIC DNA]</scope>
    <source>
        <strain evidence="12">Teg-2019</strain>
        <tissue evidence="12">Adductor muscle</tissue>
    </source>
</reference>
<evidence type="ECO:0000256" key="6">
    <source>
        <dbReference type="ARBA" id="ARBA00023170"/>
    </source>
</evidence>
<proteinExistence type="inferred from homology"/>
<dbReference type="EMBL" id="JARBDR010000813">
    <property type="protein sequence ID" value="KAJ8306202.1"/>
    <property type="molecule type" value="Genomic_DNA"/>
</dbReference>
<evidence type="ECO:0000256" key="3">
    <source>
        <dbReference type="ARBA" id="ARBA00022989"/>
    </source>
</evidence>
<evidence type="ECO:0000313" key="12">
    <source>
        <dbReference type="EMBL" id="KAJ8306202.1"/>
    </source>
</evidence>
<evidence type="ECO:0000256" key="8">
    <source>
        <dbReference type="RuleBase" id="RU000688"/>
    </source>
</evidence>
<keyword evidence="5 10" id="KW-0472">Membrane</keyword>
<dbReference type="Proteomes" id="UP001217089">
    <property type="component" value="Unassembled WGS sequence"/>
</dbReference>
<feature type="transmembrane region" description="Helical" evidence="10">
    <location>
        <begin position="23"/>
        <end position="44"/>
    </location>
</feature>
<dbReference type="SUPFAM" id="SSF81321">
    <property type="entry name" value="Family A G protein-coupled receptor-like"/>
    <property type="match status" value="1"/>
</dbReference>
<dbReference type="Pfam" id="PF00001">
    <property type="entry name" value="7tm_1"/>
    <property type="match status" value="1"/>
</dbReference>
<accession>A0ABQ9ELS7</accession>
<evidence type="ECO:0000259" key="11">
    <source>
        <dbReference type="PROSITE" id="PS50262"/>
    </source>
</evidence>
<organism evidence="12 13">
    <name type="scientific">Tegillarca granosa</name>
    <name type="common">Malaysian cockle</name>
    <name type="synonym">Anadara granosa</name>
    <dbReference type="NCBI Taxonomy" id="220873"/>
    <lineage>
        <taxon>Eukaryota</taxon>
        <taxon>Metazoa</taxon>
        <taxon>Spiralia</taxon>
        <taxon>Lophotrochozoa</taxon>
        <taxon>Mollusca</taxon>
        <taxon>Bivalvia</taxon>
        <taxon>Autobranchia</taxon>
        <taxon>Pteriomorphia</taxon>
        <taxon>Arcoida</taxon>
        <taxon>Arcoidea</taxon>
        <taxon>Arcidae</taxon>
        <taxon>Tegillarca</taxon>
    </lineage>
</organism>
<feature type="compositionally biased region" description="Polar residues" evidence="9">
    <location>
        <begin position="157"/>
        <end position="167"/>
    </location>
</feature>
<keyword evidence="3 10" id="KW-1133">Transmembrane helix</keyword>
<dbReference type="PROSITE" id="PS00237">
    <property type="entry name" value="G_PROTEIN_RECEP_F1_1"/>
    <property type="match status" value="1"/>
</dbReference>
<keyword evidence="2 8" id="KW-0812">Transmembrane</keyword>
<protein>
    <recommendedName>
        <fullName evidence="11">G-protein coupled receptors family 1 profile domain-containing protein</fullName>
    </recommendedName>
</protein>
<dbReference type="PANTHER" id="PTHR24243">
    <property type="entry name" value="G-PROTEIN COUPLED RECEPTOR"/>
    <property type="match status" value="1"/>
</dbReference>
<dbReference type="PANTHER" id="PTHR24243:SF224">
    <property type="entry name" value="G-PROTEIN COUPLED RECEPTOR 19-RELATED"/>
    <property type="match status" value="1"/>
</dbReference>
<sequence>MIKTKKEIKPNTHNSLKYAICKIYYFVWNMCYTASITILTAIAIERYIAITYPLKARRCITRARLVIAQAFIWILSFLYNIPYLIIFDLYSLTNNTYCFYNFTAVDMRALTTVNFVVWYVVPLVVMILIYLRISIVLWRTGSSKPFQERRNQEQQDESYCTSSSSNASEKHRQFRMHEYGKKKKVSFEKQGKRKRTQAQDGDTPDICLCVEKNSCEYTNSRHGGPRTQDIDIKDGRHIRKRDNDINNYQSRSPNEAYSFSLRFRFYFNNNQAARVRTSKAVRNRRKVIRLLVAVVVSFALFVLPHHIRLLLKHWNLIPSSNVTILSPICFLILYLNSALNPILYALFSANFRKSFKEVLPCRKRRRQPSFIVQDHQHTKSGTKLWLTGERLTLPWAIVTGII</sequence>
<keyword evidence="6 8" id="KW-0675">Receptor</keyword>
<dbReference type="Gene3D" id="1.20.1070.10">
    <property type="entry name" value="Rhodopsin 7-helix transmembrane proteins"/>
    <property type="match status" value="2"/>
</dbReference>
<keyword evidence="4 8" id="KW-0297">G-protein coupled receptor</keyword>
<comment type="similarity">
    <text evidence="8">Belongs to the G-protein coupled receptor 1 family.</text>
</comment>
<gene>
    <name evidence="12" type="ORF">KUTeg_016747</name>
</gene>
<dbReference type="InterPro" id="IPR017452">
    <property type="entry name" value="GPCR_Rhodpsn_7TM"/>
</dbReference>